<dbReference type="SUPFAM" id="SSF52047">
    <property type="entry name" value="RNI-like"/>
    <property type="match status" value="1"/>
</dbReference>
<dbReference type="PANTHER" id="PTHR47186:SF3">
    <property type="entry name" value="OS09G0267800 PROTEIN"/>
    <property type="match status" value="1"/>
</dbReference>
<accession>A0A830C648</accession>
<dbReference type="Pfam" id="PF13855">
    <property type="entry name" value="LRR_8"/>
    <property type="match status" value="1"/>
</dbReference>
<dbReference type="InterPro" id="IPR055414">
    <property type="entry name" value="LRR_R13L4/SHOC2-like"/>
</dbReference>
<proteinExistence type="predicted"/>
<protein>
    <submittedName>
        <fullName evidence="7">Receptor-like protein 12</fullName>
    </submittedName>
</protein>
<feature type="domain" description="Disease resistance protein winged helix" evidence="5">
    <location>
        <begin position="1"/>
        <end position="60"/>
    </location>
</feature>
<dbReference type="EMBL" id="BMAC01000375">
    <property type="protein sequence ID" value="GFP95110.1"/>
    <property type="molecule type" value="Genomic_DNA"/>
</dbReference>
<keyword evidence="2" id="KW-0677">Repeat</keyword>
<dbReference type="InterPro" id="IPR003591">
    <property type="entry name" value="Leu-rich_rpt_typical-subtyp"/>
</dbReference>
<keyword evidence="4" id="KW-0067">ATP-binding</keyword>
<dbReference type="OrthoDB" id="5279713at2759"/>
<evidence type="ECO:0000259" key="5">
    <source>
        <dbReference type="Pfam" id="PF23559"/>
    </source>
</evidence>
<dbReference type="SMART" id="SM00369">
    <property type="entry name" value="LRR_TYP"/>
    <property type="match status" value="6"/>
</dbReference>
<keyword evidence="7" id="KW-0675">Receptor</keyword>
<keyword evidence="3" id="KW-0547">Nucleotide-binding</keyword>
<dbReference type="GO" id="GO:0051707">
    <property type="term" value="P:response to other organism"/>
    <property type="evidence" value="ECO:0007669"/>
    <property type="project" value="UniProtKB-ARBA"/>
</dbReference>
<dbReference type="Pfam" id="PF23559">
    <property type="entry name" value="WHD_DRP"/>
    <property type="match status" value="1"/>
</dbReference>
<evidence type="ECO:0000256" key="1">
    <source>
        <dbReference type="ARBA" id="ARBA00022614"/>
    </source>
</evidence>
<comment type="caution">
    <text evidence="7">The sequence shown here is derived from an EMBL/GenBank/DDBJ whole genome shotgun (WGS) entry which is preliminary data.</text>
</comment>
<evidence type="ECO:0000256" key="2">
    <source>
        <dbReference type="ARBA" id="ARBA00022737"/>
    </source>
</evidence>
<gene>
    <name evidence="7" type="ORF">PHJA_001655400</name>
</gene>
<dbReference type="Gene3D" id="3.80.10.10">
    <property type="entry name" value="Ribonuclease Inhibitor"/>
    <property type="match status" value="1"/>
</dbReference>
<organism evidence="7 8">
    <name type="scientific">Phtheirospermum japonicum</name>
    <dbReference type="NCBI Taxonomy" id="374723"/>
    <lineage>
        <taxon>Eukaryota</taxon>
        <taxon>Viridiplantae</taxon>
        <taxon>Streptophyta</taxon>
        <taxon>Embryophyta</taxon>
        <taxon>Tracheophyta</taxon>
        <taxon>Spermatophyta</taxon>
        <taxon>Magnoliopsida</taxon>
        <taxon>eudicotyledons</taxon>
        <taxon>Gunneridae</taxon>
        <taxon>Pentapetalae</taxon>
        <taxon>asterids</taxon>
        <taxon>lamiids</taxon>
        <taxon>Lamiales</taxon>
        <taxon>Orobanchaceae</taxon>
        <taxon>Orobanchaceae incertae sedis</taxon>
        <taxon>Phtheirospermum</taxon>
    </lineage>
</organism>
<dbReference type="Proteomes" id="UP000653305">
    <property type="component" value="Unassembled WGS sequence"/>
</dbReference>
<dbReference type="InterPro" id="IPR058922">
    <property type="entry name" value="WHD_DRP"/>
</dbReference>
<dbReference type="InterPro" id="IPR032675">
    <property type="entry name" value="LRR_dom_sf"/>
</dbReference>
<evidence type="ECO:0000256" key="3">
    <source>
        <dbReference type="ARBA" id="ARBA00022741"/>
    </source>
</evidence>
<name>A0A830C648_9LAMI</name>
<dbReference type="GO" id="GO:0006952">
    <property type="term" value="P:defense response"/>
    <property type="evidence" value="ECO:0007669"/>
    <property type="project" value="UniProtKB-ARBA"/>
</dbReference>
<dbReference type="InterPro" id="IPR001611">
    <property type="entry name" value="Leu-rich_rpt"/>
</dbReference>
<keyword evidence="8" id="KW-1185">Reference proteome</keyword>
<dbReference type="AlphaFoldDB" id="A0A830C648"/>
<dbReference type="PANTHER" id="PTHR47186">
    <property type="entry name" value="LEUCINE-RICH REPEAT-CONTAINING PROTEIN 57"/>
    <property type="match status" value="1"/>
</dbReference>
<sequence length="331" mass="37857">MALGYLGSDIGSDGGDMELRGRQYFDNLAMRSLFQDFEKDKNDGELIKSFKLHDIVHDFAQYLRKNGVEVGTKKKTSCQVCSPQLVSQVKEYRSCLNWNVDSPVCGCLGSLRVLDLQLGGIPQGTEKLIHLRWLNLNYNSYFSIFEGLKTICSELYNLQTLLLRYCKLQEIPREIGNLINLRHLNLSKNASLKELPREIGNLINLRHLDLSWNESLELPREIGNLINLRHLDLSFNGSLKELPREIGNLINLRYLNLSDNESLKELPREIGNLINLRHLNLSWNPSLKELPREIGNLINLRHLDLINTSPSVEESLESIIELSERNIASVL</sequence>
<reference evidence="7" key="1">
    <citation type="submission" date="2020-07" db="EMBL/GenBank/DDBJ databases">
        <title>Ethylene signaling mediates host invasion by parasitic plants.</title>
        <authorList>
            <person name="Yoshida S."/>
        </authorList>
    </citation>
    <scope>NUCLEOTIDE SEQUENCE</scope>
    <source>
        <strain evidence="7">Okayama</strain>
    </source>
</reference>
<evidence type="ECO:0000259" key="6">
    <source>
        <dbReference type="Pfam" id="PF23598"/>
    </source>
</evidence>
<evidence type="ECO:0000256" key="4">
    <source>
        <dbReference type="ARBA" id="ARBA00022840"/>
    </source>
</evidence>
<dbReference type="Pfam" id="PF23598">
    <property type="entry name" value="LRR_14"/>
    <property type="match status" value="1"/>
</dbReference>
<feature type="domain" description="Disease resistance R13L4/SHOC-2-like LRR" evidence="6">
    <location>
        <begin position="244"/>
        <end position="327"/>
    </location>
</feature>
<evidence type="ECO:0000313" key="7">
    <source>
        <dbReference type="EMBL" id="GFP95110.1"/>
    </source>
</evidence>
<keyword evidence="1" id="KW-0433">Leucine-rich repeat</keyword>
<evidence type="ECO:0000313" key="8">
    <source>
        <dbReference type="Proteomes" id="UP000653305"/>
    </source>
</evidence>